<sequence length="47" mass="5099">RQLLKDINQQGYELDTLSMGMSGDMHAAICEGATMVRIGTAIFGPRT</sequence>
<accession>A0A831KB65</accession>
<reference evidence="2" key="1">
    <citation type="journal article" date="2020" name="mSystems">
        <title>Genome- and Community-Level Interaction Insights into Carbon Utilization and Element Cycling Functions of Hydrothermarchaeota in Hydrothermal Sediment.</title>
        <authorList>
            <person name="Zhou Z."/>
            <person name="Liu Y."/>
            <person name="Xu W."/>
            <person name="Pan J."/>
            <person name="Luo Z.H."/>
            <person name="Li M."/>
        </authorList>
    </citation>
    <scope>NUCLEOTIDE SEQUENCE [LARGE SCALE GENOMIC DNA]</scope>
    <source>
        <strain evidence="2">HyVt-26</strain>
    </source>
</reference>
<keyword evidence="1" id="KW-0663">Pyridoxal phosphate</keyword>
<dbReference type="Proteomes" id="UP000885822">
    <property type="component" value="Unassembled WGS sequence"/>
</dbReference>
<dbReference type="InterPro" id="IPR029066">
    <property type="entry name" value="PLP-binding_barrel"/>
</dbReference>
<comment type="caution">
    <text evidence="2">The sequence shown here is derived from an EMBL/GenBank/DDBJ whole genome shotgun (WGS) entry which is preliminary data.</text>
</comment>
<dbReference type="InterPro" id="IPR011078">
    <property type="entry name" value="PyrdxlP_homeostasis"/>
</dbReference>
<organism evidence="2">
    <name type="scientific">Thiolapillus brandeum</name>
    <dbReference type="NCBI Taxonomy" id="1076588"/>
    <lineage>
        <taxon>Bacteria</taxon>
        <taxon>Pseudomonadati</taxon>
        <taxon>Pseudomonadota</taxon>
        <taxon>Gammaproteobacteria</taxon>
        <taxon>Chromatiales</taxon>
        <taxon>Sedimenticolaceae</taxon>
        <taxon>Thiolapillus</taxon>
    </lineage>
</organism>
<dbReference type="AlphaFoldDB" id="A0A831KB65"/>
<dbReference type="SUPFAM" id="SSF51419">
    <property type="entry name" value="PLP-binding barrel"/>
    <property type="match status" value="1"/>
</dbReference>
<dbReference type="GO" id="GO:0030170">
    <property type="term" value="F:pyridoxal phosphate binding"/>
    <property type="evidence" value="ECO:0007669"/>
    <property type="project" value="InterPro"/>
</dbReference>
<evidence type="ECO:0000313" key="2">
    <source>
        <dbReference type="EMBL" id="HDK37654.1"/>
    </source>
</evidence>
<proteinExistence type="predicted"/>
<name>A0A831KB65_9GAMM</name>
<evidence type="ECO:0000256" key="1">
    <source>
        <dbReference type="ARBA" id="ARBA00022898"/>
    </source>
</evidence>
<protein>
    <submittedName>
        <fullName evidence="2">YggS family pyridoxal phosphate-dependent enzyme</fullName>
    </submittedName>
</protein>
<gene>
    <name evidence="2" type="ORF">ENG92_01365</name>
</gene>
<dbReference type="PANTHER" id="PTHR10146">
    <property type="entry name" value="PROLINE SYNTHETASE CO-TRANSCRIBED BACTERIAL HOMOLOG PROTEIN"/>
    <property type="match status" value="1"/>
</dbReference>
<dbReference type="PANTHER" id="PTHR10146:SF14">
    <property type="entry name" value="PYRIDOXAL PHOSPHATE HOMEOSTASIS PROTEIN"/>
    <property type="match status" value="1"/>
</dbReference>
<feature type="non-terminal residue" evidence="2">
    <location>
        <position position="1"/>
    </location>
</feature>
<dbReference type="EMBL" id="DRCV01000060">
    <property type="protein sequence ID" value="HDK37654.1"/>
    <property type="molecule type" value="Genomic_DNA"/>
</dbReference>
<dbReference type="Gene3D" id="3.20.20.10">
    <property type="entry name" value="Alanine racemase"/>
    <property type="match status" value="1"/>
</dbReference>